<dbReference type="SUPFAM" id="SSF52540">
    <property type="entry name" value="P-loop containing nucleoside triphosphate hydrolases"/>
    <property type="match status" value="1"/>
</dbReference>
<evidence type="ECO:0000256" key="6">
    <source>
        <dbReference type="ARBA" id="ARBA00022840"/>
    </source>
</evidence>
<dbReference type="InterPro" id="IPR027417">
    <property type="entry name" value="P-loop_NTPase"/>
</dbReference>
<dbReference type="PROSITE" id="PS00211">
    <property type="entry name" value="ABC_TRANSPORTER_1"/>
    <property type="match status" value="1"/>
</dbReference>
<dbReference type="InterPro" id="IPR003439">
    <property type="entry name" value="ABC_transporter-like_ATP-bd"/>
</dbReference>
<dbReference type="Gene3D" id="3.40.50.300">
    <property type="entry name" value="P-loop containing nucleotide triphosphate hydrolases"/>
    <property type="match status" value="1"/>
</dbReference>
<dbReference type="GO" id="GO:0015833">
    <property type="term" value="P:peptide transport"/>
    <property type="evidence" value="ECO:0007669"/>
    <property type="project" value="InterPro"/>
</dbReference>
<name>A0A7C5Y9Q4_CALS0</name>
<evidence type="ECO:0000256" key="3">
    <source>
        <dbReference type="ARBA" id="ARBA00022475"/>
    </source>
</evidence>
<dbReference type="CDD" id="cd03257">
    <property type="entry name" value="ABC_NikE_OppD_transporters"/>
    <property type="match status" value="1"/>
</dbReference>
<dbReference type="GO" id="GO:0005524">
    <property type="term" value="F:ATP binding"/>
    <property type="evidence" value="ECO:0007669"/>
    <property type="project" value="UniProtKB-KW"/>
</dbReference>
<evidence type="ECO:0000256" key="7">
    <source>
        <dbReference type="ARBA" id="ARBA00022967"/>
    </source>
</evidence>
<dbReference type="NCBIfam" id="TIGR01727">
    <property type="entry name" value="oligo_HPY"/>
    <property type="match status" value="1"/>
</dbReference>
<evidence type="ECO:0000256" key="5">
    <source>
        <dbReference type="ARBA" id="ARBA00022741"/>
    </source>
</evidence>
<proteinExistence type="predicted"/>
<keyword evidence="6 10" id="KW-0067">ATP-binding</keyword>
<dbReference type="SMART" id="SM00382">
    <property type="entry name" value="AAA"/>
    <property type="match status" value="1"/>
</dbReference>
<evidence type="ECO:0000256" key="1">
    <source>
        <dbReference type="ARBA" id="ARBA00004202"/>
    </source>
</evidence>
<sequence>MVLKADHLFLYYESERGIVKAVDDVSFELGERETLAIVGESGSGKSSLALCLIRLPPKNTAKFQGQIFFNGMEVMKLNEEEFRKKVRLNGISIVFQGAMNTLNPVIPIFRQVAEPLIYEFGVSKEEAKKKAVETLSYLGINPDMASRYPHELSGGMRQRVAIAMALVTNPKIVILDEPTSALDIITQANIMNLLKKMKNDIGTSYIFITHDLALASELADKVAIMYAGRIVENGPADKIFTTPKHPYTQLLIESVPTLRTEKEPRFIPGAPPDLINPPLGCRFHPRCPYAIQDKCNVEEPPTIEIAEDYVASCWLLGEK</sequence>
<dbReference type="PROSITE" id="PS50893">
    <property type="entry name" value="ABC_TRANSPORTER_2"/>
    <property type="match status" value="1"/>
</dbReference>
<comment type="caution">
    <text evidence="10">The sequence shown here is derived from an EMBL/GenBank/DDBJ whole genome shotgun (WGS) entry which is preliminary data.</text>
</comment>
<keyword evidence="5" id="KW-0547">Nucleotide-binding</keyword>
<evidence type="ECO:0000256" key="4">
    <source>
        <dbReference type="ARBA" id="ARBA00022519"/>
    </source>
</evidence>
<evidence type="ECO:0000256" key="8">
    <source>
        <dbReference type="ARBA" id="ARBA00023136"/>
    </source>
</evidence>
<comment type="subcellular location">
    <subcellularLocation>
        <location evidence="1">Cell membrane</location>
        <topology evidence="1">Peripheral membrane protein</topology>
    </subcellularLocation>
</comment>
<evidence type="ECO:0000256" key="2">
    <source>
        <dbReference type="ARBA" id="ARBA00022448"/>
    </source>
</evidence>
<evidence type="ECO:0000259" key="9">
    <source>
        <dbReference type="PROSITE" id="PS50893"/>
    </source>
</evidence>
<keyword evidence="8" id="KW-0472">Membrane</keyword>
<keyword evidence="3" id="KW-1003">Cell membrane</keyword>
<dbReference type="PANTHER" id="PTHR43297:SF14">
    <property type="entry name" value="ATPASE AAA-TYPE CORE DOMAIN-CONTAINING PROTEIN"/>
    <property type="match status" value="1"/>
</dbReference>
<dbReference type="GO" id="GO:0005886">
    <property type="term" value="C:plasma membrane"/>
    <property type="evidence" value="ECO:0007669"/>
    <property type="project" value="UniProtKB-SubCell"/>
</dbReference>
<reference evidence="10" key="1">
    <citation type="journal article" date="2020" name="mSystems">
        <title>Genome- and Community-Level Interaction Insights into Carbon Utilization and Element Cycling Functions of Hydrothermarchaeota in Hydrothermal Sediment.</title>
        <authorList>
            <person name="Zhou Z."/>
            <person name="Liu Y."/>
            <person name="Xu W."/>
            <person name="Pan J."/>
            <person name="Luo Z.H."/>
            <person name="Li M."/>
        </authorList>
    </citation>
    <scope>NUCLEOTIDE SEQUENCE [LARGE SCALE GENOMIC DNA]</scope>
    <source>
        <strain evidence="10">SpSt-1084</strain>
    </source>
</reference>
<dbReference type="EMBL" id="DRXS01000131">
    <property type="protein sequence ID" value="HHR40662.1"/>
    <property type="molecule type" value="Genomic_DNA"/>
</dbReference>
<gene>
    <name evidence="10" type="ORF">ENM42_02410</name>
</gene>
<organism evidence="10">
    <name type="scientific">Caldiarchaeum subterraneum</name>
    <dbReference type="NCBI Taxonomy" id="311458"/>
    <lineage>
        <taxon>Archaea</taxon>
        <taxon>Nitrososphaerota</taxon>
        <taxon>Candidatus Caldarchaeales</taxon>
        <taxon>Candidatus Caldarchaeaceae</taxon>
        <taxon>Candidatus Caldarchaeum</taxon>
    </lineage>
</organism>
<evidence type="ECO:0000313" key="10">
    <source>
        <dbReference type="EMBL" id="HHR40662.1"/>
    </source>
</evidence>
<dbReference type="Pfam" id="PF00005">
    <property type="entry name" value="ABC_tran"/>
    <property type="match status" value="1"/>
</dbReference>
<accession>A0A7C5Y9Q4</accession>
<protein>
    <submittedName>
        <fullName evidence="10">ABC transporter ATP-binding protein</fullName>
    </submittedName>
</protein>
<dbReference type="InterPro" id="IPR013563">
    <property type="entry name" value="Oligopep_ABC_C"/>
</dbReference>
<keyword evidence="4" id="KW-0997">Cell inner membrane</keyword>
<dbReference type="InterPro" id="IPR003593">
    <property type="entry name" value="AAA+_ATPase"/>
</dbReference>
<dbReference type="FunFam" id="3.40.50.300:FF:000016">
    <property type="entry name" value="Oligopeptide ABC transporter ATP-binding component"/>
    <property type="match status" value="1"/>
</dbReference>
<keyword evidence="2" id="KW-0813">Transport</keyword>
<keyword evidence="7" id="KW-1278">Translocase</keyword>
<feature type="domain" description="ABC transporter" evidence="9">
    <location>
        <begin position="3"/>
        <end position="252"/>
    </location>
</feature>
<dbReference type="InterPro" id="IPR017871">
    <property type="entry name" value="ABC_transporter-like_CS"/>
</dbReference>
<dbReference type="AlphaFoldDB" id="A0A7C5Y9Q4"/>
<dbReference type="PANTHER" id="PTHR43297">
    <property type="entry name" value="OLIGOPEPTIDE TRANSPORT ATP-BINDING PROTEIN APPD"/>
    <property type="match status" value="1"/>
</dbReference>
<dbReference type="InterPro" id="IPR050388">
    <property type="entry name" value="ABC_Ni/Peptide_Import"/>
</dbReference>
<dbReference type="GO" id="GO:0016887">
    <property type="term" value="F:ATP hydrolysis activity"/>
    <property type="evidence" value="ECO:0007669"/>
    <property type="project" value="InterPro"/>
</dbReference>
<dbReference type="Pfam" id="PF08352">
    <property type="entry name" value="oligo_HPY"/>
    <property type="match status" value="1"/>
</dbReference>